<name>A0AAE0FXL6_9CHLO</name>
<reference evidence="1 2" key="1">
    <citation type="journal article" date="2015" name="Genome Biol. Evol.">
        <title>Comparative Genomics of a Bacterivorous Green Alga Reveals Evolutionary Causalities and Consequences of Phago-Mixotrophic Mode of Nutrition.</title>
        <authorList>
            <person name="Burns J.A."/>
            <person name="Paasch A."/>
            <person name="Narechania A."/>
            <person name="Kim E."/>
        </authorList>
    </citation>
    <scope>NUCLEOTIDE SEQUENCE [LARGE SCALE GENOMIC DNA]</scope>
    <source>
        <strain evidence="1 2">PLY_AMNH</strain>
    </source>
</reference>
<organism evidence="1 2">
    <name type="scientific">Cymbomonas tetramitiformis</name>
    <dbReference type="NCBI Taxonomy" id="36881"/>
    <lineage>
        <taxon>Eukaryota</taxon>
        <taxon>Viridiplantae</taxon>
        <taxon>Chlorophyta</taxon>
        <taxon>Pyramimonadophyceae</taxon>
        <taxon>Pyramimonadales</taxon>
        <taxon>Pyramimonadaceae</taxon>
        <taxon>Cymbomonas</taxon>
    </lineage>
</organism>
<dbReference type="AlphaFoldDB" id="A0AAE0FXL6"/>
<gene>
    <name evidence="1" type="ORF">CYMTET_23604</name>
</gene>
<dbReference type="Proteomes" id="UP001190700">
    <property type="component" value="Unassembled WGS sequence"/>
</dbReference>
<sequence length="117" mass="12822">MVYVPFAPASEPPLSPFITHITALLVRNMSVRELSLGGNDQYFEAGKDSEKLSKIVVVLTNEFSSAGLELSSFDLDDLTKAAIPRVNELLYDTLAYIVRTDSAAEHFLLGTDSVWGI</sequence>
<dbReference type="EMBL" id="LGRX02012159">
    <property type="protein sequence ID" value="KAK3267862.1"/>
    <property type="molecule type" value="Genomic_DNA"/>
</dbReference>
<accession>A0AAE0FXL6</accession>
<keyword evidence="2" id="KW-1185">Reference proteome</keyword>
<protein>
    <submittedName>
        <fullName evidence="1">Uncharacterized protein</fullName>
    </submittedName>
</protein>
<evidence type="ECO:0000313" key="1">
    <source>
        <dbReference type="EMBL" id="KAK3267862.1"/>
    </source>
</evidence>
<evidence type="ECO:0000313" key="2">
    <source>
        <dbReference type="Proteomes" id="UP001190700"/>
    </source>
</evidence>
<proteinExistence type="predicted"/>
<comment type="caution">
    <text evidence="1">The sequence shown here is derived from an EMBL/GenBank/DDBJ whole genome shotgun (WGS) entry which is preliminary data.</text>
</comment>